<dbReference type="EMBL" id="BRXS01000003">
    <property type="protein sequence ID" value="GLC25359.1"/>
    <property type="molecule type" value="Genomic_DNA"/>
</dbReference>
<keyword evidence="10" id="KW-1185">Reference proteome</keyword>
<name>A0AA37Q2U5_9BACT</name>
<dbReference type="GO" id="GO:0071978">
    <property type="term" value="P:bacterial-type flagellum-dependent swarming motility"/>
    <property type="evidence" value="ECO:0007669"/>
    <property type="project" value="TreeGrafter"/>
</dbReference>
<feature type="domain" description="Flagellar basal-body/hook protein C-terminal" evidence="8">
    <location>
        <begin position="159"/>
        <end position="201"/>
    </location>
</feature>
<dbReference type="Pfam" id="PF00460">
    <property type="entry name" value="Flg_bb_rod"/>
    <property type="match status" value="1"/>
</dbReference>
<keyword evidence="4 6" id="KW-0975">Bacterial flagellum</keyword>
<dbReference type="PROSITE" id="PS00588">
    <property type="entry name" value="FLAGELLA_BB_ROD"/>
    <property type="match status" value="1"/>
</dbReference>
<evidence type="ECO:0000313" key="9">
    <source>
        <dbReference type="EMBL" id="GLC25359.1"/>
    </source>
</evidence>
<proteinExistence type="inferred from homology"/>
<protein>
    <recommendedName>
        <fullName evidence="3 6">Flagellar basal-body rod protein FlgC</fullName>
    </recommendedName>
</protein>
<comment type="subcellular location">
    <subcellularLocation>
        <location evidence="1 6">Bacterial flagellum basal body</location>
    </subcellularLocation>
</comment>
<dbReference type="Pfam" id="PF06429">
    <property type="entry name" value="Flg_bbr_C"/>
    <property type="match status" value="1"/>
</dbReference>
<comment type="similarity">
    <text evidence="2">Belongs to the flagella basal body rod proteins family.</text>
</comment>
<keyword evidence="9" id="KW-0282">Flagellum</keyword>
<dbReference type="InterPro" id="IPR010930">
    <property type="entry name" value="Flg_bb/hook_C_dom"/>
</dbReference>
<evidence type="ECO:0000256" key="2">
    <source>
        <dbReference type="ARBA" id="ARBA00009677"/>
    </source>
</evidence>
<evidence type="ECO:0000259" key="7">
    <source>
        <dbReference type="Pfam" id="PF00460"/>
    </source>
</evidence>
<evidence type="ECO:0000256" key="1">
    <source>
        <dbReference type="ARBA" id="ARBA00004117"/>
    </source>
</evidence>
<evidence type="ECO:0000259" key="8">
    <source>
        <dbReference type="Pfam" id="PF06429"/>
    </source>
</evidence>
<sequence length="202" mass="21410">MPSIPKLGLLPAFAPQSPVRPMFRSMAIAASGLSAQRQRLETIATNLANAETTRGPDGTPYRRKVAVMQTATAETQLFGATTPAGLAGTVSNPVPPFGNNAFQVPALSAIQPRGDSDAIPLPLGNDDGLHGVRVAGIAEDQTEGPLVYDPSHPDADGNGYVRYPNVRVTDEMIDMLDARRIYDANATVFQSAKAMLKKALEI</sequence>
<gene>
    <name evidence="9" type="ORF">rosag_18720</name>
</gene>
<dbReference type="AlphaFoldDB" id="A0AA37Q2U5"/>
<keyword evidence="9" id="KW-0966">Cell projection</keyword>
<organism evidence="9 10">
    <name type="scientific">Roseisolibacter agri</name>
    <dbReference type="NCBI Taxonomy" id="2014610"/>
    <lineage>
        <taxon>Bacteria</taxon>
        <taxon>Pseudomonadati</taxon>
        <taxon>Gemmatimonadota</taxon>
        <taxon>Gemmatimonadia</taxon>
        <taxon>Gemmatimonadales</taxon>
        <taxon>Gemmatimonadaceae</taxon>
        <taxon>Roseisolibacter</taxon>
    </lineage>
</organism>
<dbReference type="Proteomes" id="UP001161325">
    <property type="component" value="Unassembled WGS sequence"/>
</dbReference>
<feature type="domain" description="Flagellar basal body rod protein N-terminal" evidence="7">
    <location>
        <begin position="27"/>
        <end position="53"/>
    </location>
</feature>
<dbReference type="InterPro" id="IPR019776">
    <property type="entry name" value="Flagellar_basal_body_rod_CS"/>
</dbReference>
<keyword evidence="9" id="KW-0969">Cilium</keyword>
<accession>A0AA37Q2U5</accession>
<dbReference type="RefSeq" id="WP_284349813.1">
    <property type="nucleotide sequence ID" value="NZ_BRXS01000003.1"/>
</dbReference>
<comment type="caution">
    <text evidence="9">The sequence shown here is derived from an EMBL/GenBank/DDBJ whole genome shotgun (WGS) entry which is preliminary data.</text>
</comment>
<dbReference type="NCBIfam" id="TIGR01395">
    <property type="entry name" value="FlgC"/>
    <property type="match status" value="1"/>
</dbReference>
<dbReference type="GO" id="GO:0030694">
    <property type="term" value="C:bacterial-type flagellum basal body, rod"/>
    <property type="evidence" value="ECO:0007669"/>
    <property type="project" value="UniProtKB-UniRule"/>
</dbReference>
<evidence type="ECO:0000256" key="5">
    <source>
        <dbReference type="ARBA" id="ARBA00025933"/>
    </source>
</evidence>
<evidence type="ECO:0000256" key="4">
    <source>
        <dbReference type="ARBA" id="ARBA00023143"/>
    </source>
</evidence>
<evidence type="ECO:0000256" key="6">
    <source>
        <dbReference type="RuleBase" id="RU362062"/>
    </source>
</evidence>
<evidence type="ECO:0000256" key="3">
    <source>
        <dbReference type="ARBA" id="ARBA00017941"/>
    </source>
</evidence>
<dbReference type="PANTHER" id="PTHR30435">
    <property type="entry name" value="FLAGELLAR PROTEIN"/>
    <property type="match status" value="1"/>
</dbReference>
<dbReference type="InterPro" id="IPR001444">
    <property type="entry name" value="Flag_bb_rod_N"/>
</dbReference>
<reference evidence="9" key="1">
    <citation type="submission" date="2022-08" db="EMBL/GenBank/DDBJ databases">
        <title>Draft genome sequencing of Roseisolibacter agri AW1220.</title>
        <authorList>
            <person name="Tobiishi Y."/>
            <person name="Tonouchi A."/>
        </authorList>
    </citation>
    <scope>NUCLEOTIDE SEQUENCE</scope>
    <source>
        <strain evidence="9">AW1220</strain>
    </source>
</reference>
<comment type="subunit">
    <text evidence="5 6">The basal body constitutes a major portion of the flagellar organelle and consists of four rings (L,P,S, and M) mounted on a central rod. The rod consists of about 26 subunits of FlgG in the distal portion, and FlgB, FlgC and FlgF are thought to build up the proximal portion of the rod with about 6 subunits each.</text>
</comment>
<dbReference type="PANTHER" id="PTHR30435:SF2">
    <property type="entry name" value="FLAGELLAR BASAL-BODY ROD PROTEIN FLGC"/>
    <property type="match status" value="1"/>
</dbReference>
<dbReference type="InterPro" id="IPR006299">
    <property type="entry name" value="FlgC"/>
</dbReference>
<evidence type="ECO:0000313" key="10">
    <source>
        <dbReference type="Proteomes" id="UP001161325"/>
    </source>
</evidence>